<dbReference type="CDD" id="cd06581">
    <property type="entry name" value="TM_PBP1_LivM_like"/>
    <property type="match status" value="1"/>
</dbReference>
<evidence type="ECO:0000256" key="7">
    <source>
        <dbReference type="SAM" id="Phobius"/>
    </source>
</evidence>
<feature type="region of interest" description="Disordered" evidence="6">
    <location>
        <begin position="306"/>
        <end position="329"/>
    </location>
</feature>
<dbReference type="GO" id="GO:0015658">
    <property type="term" value="F:branched-chain amino acid transmembrane transporter activity"/>
    <property type="evidence" value="ECO:0007669"/>
    <property type="project" value="InterPro"/>
</dbReference>
<comment type="caution">
    <text evidence="8">The sequence shown here is derived from an EMBL/GenBank/DDBJ whole genome shotgun (WGS) entry which is preliminary data.</text>
</comment>
<feature type="transmembrane region" description="Helical" evidence="7">
    <location>
        <begin position="152"/>
        <end position="171"/>
    </location>
</feature>
<feature type="transmembrane region" description="Helical" evidence="7">
    <location>
        <begin position="276"/>
        <end position="295"/>
    </location>
</feature>
<organism evidence="8 9">
    <name type="scientific">Alsobacter metallidurans</name>
    <dbReference type="NCBI Taxonomy" id="340221"/>
    <lineage>
        <taxon>Bacteria</taxon>
        <taxon>Pseudomonadati</taxon>
        <taxon>Pseudomonadota</taxon>
        <taxon>Alphaproteobacteria</taxon>
        <taxon>Hyphomicrobiales</taxon>
        <taxon>Alsobacteraceae</taxon>
        <taxon>Alsobacter</taxon>
    </lineage>
</organism>
<name>A0A917IAK0_9HYPH</name>
<evidence type="ECO:0000256" key="2">
    <source>
        <dbReference type="ARBA" id="ARBA00022475"/>
    </source>
</evidence>
<evidence type="ECO:0000313" key="9">
    <source>
        <dbReference type="Proteomes" id="UP000603912"/>
    </source>
</evidence>
<dbReference type="GO" id="GO:0005886">
    <property type="term" value="C:plasma membrane"/>
    <property type="evidence" value="ECO:0007669"/>
    <property type="project" value="UniProtKB-SubCell"/>
</dbReference>
<feature type="transmembrane region" description="Helical" evidence="7">
    <location>
        <begin position="56"/>
        <end position="75"/>
    </location>
</feature>
<dbReference type="AlphaFoldDB" id="A0A917IAK0"/>
<evidence type="ECO:0000256" key="3">
    <source>
        <dbReference type="ARBA" id="ARBA00022692"/>
    </source>
</evidence>
<reference evidence="8" key="2">
    <citation type="submission" date="2020-09" db="EMBL/GenBank/DDBJ databases">
        <authorList>
            <person name="Sun Q."/>
            <person name="Zhou Y."/>
        </authorList>
    </citation>
    <scope>NUCLEOTIDE SEQUENCE</scope>
    <source>
        <strain evidence="8">CGMCC 1.12214</strain>
    </source>
</reference>
<accession>A0A917IAK0</accession>
<comment type="subcellular location">
    <subcellularLocation>
        <location evidence="1">Cell membrane</location>
        <topology evidence="1">Multi-pass membrane protein</topology>
    </subcellularLocation>
</comment>
<keyword evidence="9" id="KW-1185">Reference proteome</keyword>
<evidence type="ECO:0008006" key="10">
    <source>
        <dbReference type="Google" id="ProtNLM"/>
    </source>
</evidence>
<dbReference type="InterPro" id="IPR043428">
    <property type="entry name" value="LivM-like"/>
</dbReference>
<proteinExistence type="predicted"/>
<feature type="transmembrane region" description="Helical" evidence="7">
    <location>
        <begin position="111"/>
        <end position="132"/>
    </location>
</feature>
<sequence>MGWRREAAPLLVLLATMAALPFLVGESDVYLANDFLITALFAMSFNLLLGQAGMLSFGHAAFYGLGAYTVALLYSKLGVPIVPGILAAPLVAGVMALAIGFFVVRLEGMYFAMLSLSFAQLIFSVVSSWYSFTGGDNGLPVSPPDWLLPTNAYYYFTLAVVSVCIGLLFLVRRSTFGAALAAIRENPQRAAYLGLNVRVYQLAAFVLAGALAGVAGSLRSPLQQMAFPSLLYWTQSADPVLMTLAGGVGAFIGPIVGAALFVLLTFVVTSHTDYPLFAFGAVVLVLVLFLPKGIVGTVEGWWDRRRAKPAPATPPQAAHAAAQQEGSRP</sequence>
<feature type="transmembrane region" description="Helical" evidence="7">
    <location>
        <begin position="7"/>
        <end position="24"/>
    </location>
</feature>
<evidence type="ECO:0000256" key="5">
    <source>
        <dbReference type="ARBA" id="ARBA00023136"/>
    </source>
</evidence>
<dbReference type="RefSeq" id="WP_188519136.1">
    <property type="nucleotide sequence ID" value="NZ_BMES01000002.1"/>
</dbReference>
<keyword evidence="4 7" id="KW-1133">Transmembrane helix</keyword>
<dbReference type="Pfam" id="PF02653">
    <property type="entry name" value="BPD_transp_2"/>
    <property type="match status" value="1"/>
</dbReference>
<dbReference type="Proteomes" id="UP000603912">
    <property type="component" value="Unassembled WGS sequence"/>
</dbReference>
<evidence type="ECO:0000256" key="6">
    <source>
        <dbReference type="SAM" id="MobiDB-lite"/>
    </source>
</evidence>
<evidence type="ECO:0000313" key="8">
    <source>
        <dbReference type="EMBL" id="GGH27888.1"/>
    </source>
</evidence>
<feature type="transmembrane region" description="Helical" evidence="7">
    <location>
        <begin position="81"/>
        <end position="104"/>
    </location>
</feature>
<keyword evidence="5 7" id="KW-0472">Membrane</keyword>
<dbReference type="PANTHER" id="PTHR30482:SF17">
    <property type="entry name" value="ABC TRANSPORTER ATP-BINDING PROTEIN"/>
    <property type="match status" value="1"/>
</dbReference>
<feature type="transmembrane region" description="Helical" evidence="7">
    <location>
        <begin position="240"/>
        <end position="264"/>
    </location>
</feature>
<keyword evidence="3 7" id="KW-0812">Transmembrane</keyword>
<feature type="compositionally biased region" description="Low complexity" evidence="6">
    <location>
        <begin position="315"/>
        <end position="329"/>
    </location>
</feature>
<feature type="transmembrane region" description="Helical" evidence="7">
    <location>
        <begin position="199"/>
        <end position="220"/>
    </location>
</feature>
<dbReference type="EMBL" id="BMES01000002">
    <property type="protein sequence ID" value="GGH27888.1"/>
    <property type="molecule type" value="Genomic_DNA"/>
</dbReference>
<reference evidence="8" key="1">
    <citation type="journal article" date="2014" name="Int. J. Syst. Evol. Microbiol.">
        <title>Complete genome sequence of Corynebacterium casei LMG S-19264T (=DSM 44701T), isolated from a smear-ripened cheese.</title>
        <authorList>
            <consortium name="US DOE Joint Genome Institute (JGI-PGF)"/>
            <person name="Walter F."/>
            <person name="Albersmeier A."/>
            <person name="Kalinowski J."/>
            <person name="Ruckert C."/>
        </authorList>
    </citation>
    <scope>NUCLEOTIDE SEQUENCE</scope>
    <source>
        <strain evidence="8">CGMCC 1.12214</strain>
    </source>
</reference>
<protein>
    <recommendedName>
        <fullName evidence="10">Branched-chain amino acid ABC transporter permease</fullName>
    </recommendedName>
</protein>
<evidence type="ECO:0000256" key="1">
    <source>
        <dbReference type="ARBA" id="ARBA00004651"/>
    </source>
</evidence>
<keyword evidence="2" id="KW-1003">Cell membrane</keyword>
<dbReference type="PANTHER" id="PTHR30482">
    <property type="entry name" value="HIGH-AFFINITY BRANCHED-CHAIN AMINO ACID TRANSPORT SYSTEM PERMEASE"/>
    <property type="match status" value="1"/>
</dbReference>
<evidence type="ECO:0000256" key="4">
    <source>
        <dbReference type="ARBA" id="ARBA00022989"/>
    </source>
</evidence>
<feature type="transmembrane region" description="Helical" evidence="7">
    <location>
        <begin position="30"/>
        <end position="49"/>
    </location>
</feature>
<gene>
    <name evidence="8" type="ORF">GCM10007036_36750</name>
</gene>
<dbReference type="InterPro" id="IPR001851">
    <property type="entry name" value="ABC_transp_permease"/>
</dbReference>